<dbReference type="Gene3D" id="3.40.50.12780">
    <property type="entry name" value="N-terminal domain of ligase-like"/>
    <property type="match status" value="1"/>
</dbReference>
<name>A0A098BFY3_9NOCA</name>
<dbReference type="InterPro" id="IPR045851">
    <property type="entry name" value="AMP-bd_C_sf"/>
</dbReference>
<dbReference type="PANTHER" id="PTHR43201:SF5">
    <property type="entry name" value="MEDIUM-CHAIN ACYL-COA LIGASE ACSF2, MITOCHONDRIAL"/>
    <property type="match status" value="1"/>
</dbReference>
<dbReference type="Pfam" id="PF13193">
    <property type="entry name" value="AMP-binding_C"/>
    <property type="match status" value="1"/>
</dbReference>
<feature type="domain" description="AMP-dependent synthetase/ligase" evidence="3">
    <location>
        <begin position="25"/>
        <end position="390"/>
    </location>
</feature>
<evidence type="ECO:0000256" key="1">
    <source>
        <dbReference type="ARBA" id="ARBA00006432"/>
    </source>
</evidence>
<dbReference type="Gene3D" id="3.30.300.30">
    <property type="match status" value="1"/>
</dbReference>
<dbReference type="EMBL" id="CCSD01000030">
    <property type="protein sequence ID" value="CDZ87092.1"/>
    <property type="molecule type" value="Genomic_DNA"/>
</dbReference>
<dbReference type="PANTHER" id="PTHR43201">
    <property type="entry name" value="ACYL-COA SYNTHETASE"/>
    <property type="match status" value="1"/>
</dbReference>
<gene>
    <name evidence="5" type="ORF">RHRU231_210018</name>
</gene>
<dbReference type="InterPro" id="IPR000873">
    <property type="entry name" value="AMP-dep_synth/lig_dom"/>
</dbReference>
<dbReference type="InterPro" id="IPR042099">
    <property type="entry name" value="ANL_N_sf"/>
</dbReference>
<dbReference type="OrthoDB" id="9803968at2"/>
<sequence>MNNDTEPARSITPQSATLSALLHNASPDSPFLLCPDRDWTYGDFSRAVDEFAAGLLSMGISKGDRVAIAAPNSAQWLITWFAAAKIGAILVTLNVAYREREFDYMLNQSAASMLICSSRDGDFDFVDFVQGLRPRIPTVCHYIFLDDDGFAESHRWDEIPTAPDTETLRHRESLVQPHDPAVVLYTSGTTGDPKGATLTHASILASAVATAEHLHLTADDVAIGHMPLNHVGGMTCTVGATMAAGGKVALLPRYSPRTALEAIDRRKVTIFIGVPTMYTMMMDLPEFPAADTSSVRTCVTGGSNVEPALGRRILDTFNGARMANLYGLSETSGACIISAPDDDLETLVDTLGVPIGDFEIRITDDDHHQLPIDSEGELHIRGRCVADGYWNKPAESKHTFLPDGWLVTGDMARQRPDGRIALCGRKKEMYVRSGYNVYPVEIENVLAADPTVAMSAVVGFPDDLYGEVGHAYIVPTPGTTVDIDALFDRCREQLAKYKIPARIHVVDSLPLTPSGKIKKVALRASAPAESSP</sequence>
<organism evidence="5 6">
    <name type="scientific">Rhodococcus ruber</name>
    <dbReference type="NCBI Taxonomy" id="1830"/>
    <lineage>
        <taxon>Bacteria</taxon>
        <taxon>Bacillati</taxon>
        <taxon>Actinomycetota</taxon>
        <taxon>Actinomycetes</taxon>
        <taxon>Mycobacteriales</taxon>
        <taxon>Nocardiaceae</taxon>
        <taxon>Rhodococcus</taxon>
    </lineage>
</organism>
<dbReference type="InterPro" id="IPR025110">
    <property type="entry name" value="AMP-bd_C"/>
</dbReference>
<comment type="similarity">
    <text evidence="1">Belongs to the ATP-dependent AMP-binding enzyme family.</text>
</comment>
<dbReference type="GO" id="GO:0031956">
    <property type="term" value="F:medium-chain fatty acid-CoA ligase activity"/>
    <property type="evidence" value="ECO:0007669"/>
    <property type="project" value="TreeGrafter"/>
</dbReference>
<evidence type="ECO:0000313" key="5">
    <source>
        <dbReference type="EMBL" id="CDZ87092.1"/>
    </source>
</evidence>
<dbReference type="RefSeq" id="WP_040270010.1">
    <property type="nucleotide sequence ID" value="NZ_JAJNCM010000032.1"/>
</dbReference>
<dbReference type="Proteomes" id="UP000042997">
    <property type="component" value="Unassembled WGS sequence"/>
</dbReference>
<dbReference type="AlphaFoldDB" id="A0A098BFY3"/>
<proteinExistence type="inferred from homology"/>
<evidence type="ECO:0000259" key="4">
    <source>
        <dbReference type="Pfam" id="PF13193"/>
    </source>
</evidence>
<dbReference type="InterPro" id="IPR020845">
    <property type="entry name" value="AMP-binding_CS"/>
</dbReference>
<dbReference type="Pfam" id="PF00501">
    <property type="entry name" value="AMP-binding"/>
    <property type="match status" value="1"/>
</dbReference>
<accession>A0A098BFY3</accession>
<keyword evidence="2 5" id="KW-0436">Ligase</keyword>
<evidence type="ECO:0000256" key="2">
    <source>
        <dbReference type="ARBA" id="ARBA00022598"/>
    </source>
</evidence>
<dbReference type="GO" id="GO:0006631">
    <property type="term" value="P:fatty acid metabolic process"/>
    <property type="evidence" value="ECO:0007669"/>
    <property type="project" value="TreeGrafter"/>
</dbReference>
<evidence type="ECO:0000313" key="6">
    <source>
        <dbReference type="Proteomes" id="UP000042997"/>
    </source>
</evidence>
<dbReference type="PROSITE" id="PS00455">
    <property type="entry name" value="AMP_BINDING"/>
    <property type="match status" value="1"/>
</dbReference>
<reference evidence="5 6" key="1">
    <citation type="journal article" date="2014" name="Genome Announc.">
        <title>Draft Genome Sequence of Propane- and Butane-Oxidizing Actinobacterium Rhodococcus ruber IEGM 231.</title>
        <authorList>
            <person name="Ivshina I.B."/>
            <person name="Kuyukina M.S."/>
            <person name="Krivoruchko A.V."/>
            <person name="Barbe V."/>
            <person name="Fischer C."/>
        </authorList>
    </citation>
    <scope>NUCLEOTIDE SEQUENCE [LARGE SCALE GENOMIC DNA]</scope>
</reference>
<dbReference type="SUPFAM" id="SSF56801">
    <property type="entry name" value="Acetyl-CoA synthetase-like"/>
    <property type="match status" value="1"/>
</dbReference>
<feature type="domain" description="AMP-binding enzyme C-terminal" evidence="4">
    <location>
        <begin position="441"/>
        <end position="516"/>
    </location>
</feature>
<protein>
    <submittedName>
        <fullName evidence="5">AMP-dependent synthetase and ligase</fullName>
    </submittedName>
</protein>
<evidence type="ECO:0000259" key="3">
    <source>
        <dbReference type="Pfam" id="PF00501"/>
    </source>
</evidence>